<dbReference type="SUPFAM" id="SSF51971">
    <property type="entry name" value="Nucleotide-binding domain"/>
    <property type="match status" value="1"/>
</dbReference>
<keyword evidence="5" id="KW-0560">Oxidoreductase</keyword>
<comment type="cofactor">
    <cofactor evidence="1 6">
        <name>FAD</name>
        <dbReference type="ChEBI" id="CHEBI:57692"/>
    </cofactor>
</comment>
<dbReference type="GeneID" id="30030029"/>
<protein>
    <submittedName>
        <fullName evidence="8">Nucleotide-binding domain-containing protein</fullName>
    </submittedName>
</protein>
<comment type="similarity">
    <text evidence="2">Belongs to the DAMOX/DASOX family.</text>
</comment>
<dbReference type="Proteomes" id="UP000092555">
    <property type="component" value="Unassembled WGS sequence"/>
</dbReference>
<keyword evidence="9" id="KW-1185">Reference proteome</keyword>
<feature type="domain" description="FAD dependent oxidoreductase" evidence="7">
    <location>
        <begin position="5"/>
        <end position="346"/>
    </location>
</feature>
<dbReference type="STRING" id="869754.A0A1A0HES0"/>
<dbReference type="Gene3D" id="3.40.50.720">
    <property type="entry name" value="NAD(P)-binding Rossmann-like Domain"/>
    <property type="match status" value="1"/>
</dbReference>
<dbReference type="PANTHER" id="PTHR11530">
    <property type="entry name" value="D-AMINO ACID OXIDASE"/>
    <property type="match status" value="1"/>
</dbReference>
<evidence type="ECO:0000313" key="9">
    <source>
        <dbReference type="Proteomes" id="UP000092555"/>
    </source>
</evidence>
<evidence type="ECO:0000256" key="3">
    <source>
        <dbReference type="ARBA" id="ARBA00022630"/>
    </source>
</evidence>
<dbReference type="PIRSF" id="PIRSF000189">
    <property type="entry name" value="D-aa_oxidase"/>
    <property type="match status" value="1"/>
</dbReference>
<dbReference type="EMBL" id="LXTC01000002">
    <property type="protein sequence ID" value="OBA22470.1"/>
    <property type="molecule type" value="Genomic_DNA"/>
</dbReference>
<comment type="caution">
    <text evidence="8">The sequence shown here is derived from an EMBL/GenBank/DDBJ whole genome shotgun (WGS) entry which is preliminary data.</text>
</comment>
<feature type="binding site" evidence="6">
    <location>
        <position position="55"/>
    </location>
    <ligand>
        <name>D-dopa</name>
        <dbReference type="ChEBI" id="CHEBI:149689"/>
    </ligand>
</feature>
<dbReference type="GO" id="GO:0003884">
    <property type="term" value="F:D-amino-acid oxidase activity"/>
    <property type="evidence" value="ECO:0007669"/>
    <property type="project" value="InterPro"/>
</dbReference>
<accession>A0A1A0HES0</accession>
<evidence type="ECO:0000256" key="2">
    <source>
        <dbReference type="ARBA" id="ARBA00006730"/>
    </source>
</evidence>
<dbReference type="Pfam" id="PF01266">
    <property type="entry name" value="DAO"/>
    <property type="match status" value="1"/>
</dbReference>
<evidence type="ECO:0000256" key="6">
    <source>
        <dbReference type="PIRSR" id="PIRSR000189-1"/>
    </source>
</evidence>
<dbReference type="InterPro" id="IPR006076">
    <property type="entry name" value="FAD-dep_OxRdtase"/>
</dbReference>
<dbReference type="InterPro" id="IPR023209">
    <property type="entry name" value="DAO"/>
</dbReference>
<reference evidence="8 9" key="1">
    <citation type="submission" date="2016-05" db="EMBL/GenBank/DDBJ databases">
        <title>Comparative genomics of biotechnologically important yeasts.</title>
        <authorList>
            <consortium name="DOE Joint Genome Institute"/>
            <person name="Riley R."/>
            <person name="Haridas S."/>
            <person name="Wolfe K.H."/>
            <person name="Lopes M.R."/>
            <person name="Hittinger C.T."/>
            <person name="Goker M."/>
            <person name="Salamov A."/>
            <person name="Wisecaver J."/>
            <person name="Long T.M."/>
            <person name="Aerts A.L."/>
            <person name="Barry K."/>
            <person name="Choi C."/>
            <person name="Clum A."/>
            <person name="Coughlan A.Y."/>
            <person name="Deshpande S."/>
            <person name="Douglass A.P."/>
            <person name="Hanson S.J."/>
            <person name="Klenk H.-P."/>
            <person name="LaButti K."/>
            <person name="Lapidus A."/>
            <person name="Lindquist E."/>
            <person name="Lipzen A."/>
            <person name="Meier-kolthoff J.P."/>
            <person name="Ohm R.A."/>
            <person name="Otillar R.P."/>
            <person name="Pangilinan J."/>
            <person name="Peng Y."/>
            <person name="Rokas A."/>
            <person name="Rosa C.A."/>
            <person name="Scheuner C."/>
            <person name="Sibirny A.A."/>
            <person name="Slot J.C."/>
            <person name="Stielow J.B."/>
            <person name="Sun H."/>
            <person name="Kurtzman C.P."/>
            <person name="Blackwell M."/>
            <person name="Grigoriev I.V."/>
            <person name="Jeffries T.W."/>
        </authorList>
    </citation>
    <scope>NUCLEOTIDE SEQUENCE [LARGE SCALE GENOMIC DNA]</scope>
    <source>
        <strain evidence="8 9">NRRL YB-4993</strain>
    </source>
</reference>
<dbReference type="GO" id="GO:0071949">
    <property type="term" value="F:FAD binding"/>
    <property type="evidence" value="ECO:0007669"/>
    <property type="project" value="InterPro"/>
</dbReference>
<gene>
    <name evidence="8" type="ORF">METBIDRAFT_38822</name>
</gene>
<keyword evidence="3" id="KW-0285">Flavoprotein</keyword>
<dbReference type="Gene3D" id="3.30.9.10">
    <property type="entry name" value="D-Amino Acid Oxidase, subunit A, domain 2"/>
    <property type="match status" value="1"/>
</dbReference>
<evidence type="ECO:0000313" key="8">
    <source>
        <dbReference type="EMBL" id="OBA22470.1"/>
    </source>
</evidence>
<feature type="binding site" evidence="6">
    <location>
        <position position="331"/>
    </location>
    <ligand>
        <name>D-dopa</name>
        <dbReference type="ChEBI" id="CHEBI:149689"/>
    </ligand>
</feature>
<evidence type="ECO:0000256" key="4">
    <source>
        <dbReference type="ARBA" id="ARBA00022827"/>
    </source>
</evidence>
<dbReference type="PANTHER" id="PTHR11530:SF16">
    <property type="entry name" value="D-AMINO ACID OXIDASE (AFU_ORTHOLOGUE AFUA_5G11290)"/>
    <property type="match status" value="1"/>
</dbReference>
<dbReference type="GO" id="GO:0005737">
    <property type="term" value="C:cytoplasm"/>
    <property type="evidence" value="ECO:0007669"/>
    <property type="project" value="TreeGrafter"/>
</dbReference>
<dbReference type="GO" id="GO:0019478">
    <property type="term" value="P:D-amino acid catabolic process"/>
    <property type="evidence" value="ECO:0007669"/>
    <property type="project" value="TreeGrafter"/>
</dbReference>
<evidence type="ECO:0000256" key="1">
    <source>
        <dbReference type="ARBA" id="ARBA00001974"/>
    </source>
</evidence>
<evidence type="ECO:0000256" key="5">
    <source>
        <dbReference type="ARBA" id="ARBA00023002"/>
    </source>
</evidence>
<dbReference type="RefSeq" id="XP_018712966.1">
    <property type="nucleotide sequence ID" value="XM_018857053.1"/>
</dbReference>
<keyword evidence="4 6" id="KW-0274">FAD</keyword>
<name>A0A1A0HES0_9ASCO</name>
<evidence type="ECO:0000259" key="7">
    <source>
        <dbReference type="Pfam" id="PF01266"/>
    </source>
</evidence>
<sequence>MSDPVVVVGAGVIGLTVALRLKQQFKNIDVTVAATFLPGDLDITYTSPYAGANWQSFALNSDWRQQQIDAEAYHEFGLLAADPRSGIWRKKNRLYYTQTGLDREHGNTGNLVPWHEPFSGGRRLSPEELIPGTVYGREFDGFVVSVPTYLPYLVQRCLELGVVFKRVPKITDISDARLVHSSGRPAQLVVNCAGLLASEIGGVDDPSRNYAVKGQVLVVRNAVANVQIVCGFDRPDEELYVFPRKEGGAIIGGCFYVDNRDPAEDKQLTQRILARALQYLPELVDTSVHGNPGYIDVVGVNVGLRPFREHGPRIEKDARKPWLIHGYGAGGGGYQGSYGFAKEIVALVAEALSAPRL</sequence>
<organism evidence="8 9">
    <name type="scientific">Metschnikowia bicuspidata var. bicuspidata NRRL YB-4993</name>
    <dbReference type="NCBI Taxonomy" id="869754"/>
    <lineage>
        <taxon>Eukaryota</taxon>
        <taxon>Fungi</taxon>
        <taxon>Dikarya</taxon>
        <taxon>Ascomycota</taxon>
        <taxon>Saccharomycotina</taxon>
        <taxon>Pichiomycetes</taxon>
        <taxon>Metschnikowiaceae</taxon>
        <taxon>Metschnikowia</taxon>
    </lineage>
</organism>
<dbReference type="SUPFAM" id="SSF54373">
    <property type="entry name" value="FAD-linked reductases, C-terminal domain"/>
    <property type="match status" value="1"/>
</dbReference>
<dbReference type="AlphaFoldDB" id="A0A1A0HES0"/>
<feature type="binding site" evidence="6">
    <location>
        <begin position="46"/>
        <end position="47"/>
    </location>
    <ligand>
        <name>FAD</name>
        <dbReference type="ChEBI" id="CHEBI:57692"/>
    </ligand>
</feature>
<proteinExistence type="inferred from homology"/>
<dbReference type="OrthoDB" id="409956at2759"/>